<evidence type="ECO:0000313" key="2">
    <source>
        <dbReference type="Proteomes" id="UP000634672"/>
    </source>
</evidence>
<reference evidence="1 2" key="1">
    <citation type="submission" date="2020-08" db="EMBL/GenBank/DDBJ databases">
        <title>Genome public.</title>
        <authorList>
            <person name="Liu C."/>
            <person name="Sun Q."/>
        </authorList>
    </citation>
    <scope>NUCLEOTIDE SEQUENCE [LARGE SCALE GENOMIC DNA]</scope>
    <source>
        <strain evidence="1 2">NSJ-66</strain>
    </source>
</reference>
<proteinExistence type="predicted"/>
<dbReference type="Proteomes" id="UP000634672">
    <property type="component" value="Unassembled WGS sequence"/>
</dbReference>
<sequence length="55" mass="6300">MVKIIKYGQKRRLICEICGTLLEYEECDVKTVQTGMNEYEQQIECPACGETVVVN</sequence>
<evidence type="ECO:0000313" key="1">
    <source>
        <dbReference type="EMBL" id="MBC5712495.1"/>
    </source>
</evidence>
<dbReference type="EMBL" id="JACOPB010000038">
    <property type="protein sequence ID" value="MBC5712495.1"/>
    <property type="molecule type" value="Genomic_DNA"/>
</dbReference>
<protein>
    <submittedName>
        <fullName evidence="1">Uncharacterized protein</fullName>
    </submittedName>
</protein>
<name>A0ABR7HH64_9FIRM</name>
<keyword evidence="2" id="KW-1185">Reference proteome</keyword>
<accession>A0ABR7HH64</accession>
<dbReference type="RefSeq" id="WP_187024902.1">
    <property type="nucleotide sequence ID" value="NZ_JACOPB010000038.1"/>
</dbReference>
<organism evidence="1 2">
    <name type="scientific">Hungatella hominis</name>
    <dbReference type="NCBI Taxonomy" id="2763050"/>
    <lineage>
        <taxon>Bacteria</taxon>
        <taxon>Bacillati</taxon>
        <taxon>Bacillota</taxon>
        <taxon>Clostridia</taxon>
        <taxon>Lachnospirales</taxon>
        <taxon>Lachnospiraceae</taxon>
        <taxon>Hungatella</taxon>
    </lineage>
</organism>
<gene>
    <name evidence="1" type="ORF">H8S75_31835</name>
</gene>
<comment type="caution">
    <text evidence="1">The sequence shown here is derived from an EMBL/GenBank/DDBJ whole genome shotgun (WGS) entry which is preliminary data.</text>
</comment>